<proteinExistence type="predicted"/>
<evidence type="ECO:0000313" key="1">
    <source>
        <dbReference type="EMBL" id="CRK88580.1"/>
    </source>
</evidence>
<organism evidence="1 2">
    <name type="scientific">Clunio marinus</name>
    <dbReference type="NCBI Taxonomy" id="568069"/>
    <lineage>
        <taxon>Eukaryota</taxon>
        <taxon>Metazoa</taxon>
        <taxon>Ecdysozoa</taxon>
        <taxon>Arthropoda</taxon>
        <taxon>Hexapoda</taxon>
        <taxon>Insecta</taxon>
        <taxon>Pterygota</taxon>
        <taxon>Neoptera</taxon>
        <taxon>Endopterygota</taxon>
        <taxon>Diptera</taxon>
        <taxon>Nematocera</taxon>
        <taxon>Chironomoidea</taxon>
        <taxon>Chironomidae</taxon>
        <taxon>Clunio</taxon>
    </lineage>
</organism>
<dbReference type="AlphaFoldDB" id="A0A1J1HMF7"/>
<name>A0A1J1HMF7_9DIPT</name>
<sequence>MKIAKLLRLISEHVLIDVVLIIKSTSYKLKFDSKKLLSYHFRALKRYFLNVILFSACDGMLGTYRNQDLFQSDIFSSNL</sequence>
<accession>A0A1J1HMF7</accession>
<protein>
    <submittedName>
        <fullName evidence="1">CLUMA_CG002422, isoform A</fullName>
    </submittedName>
</protein>
<reference evidence="1 2" key="1">
    <citation type="submission" date="2015-04" db="EMBL/GenBank/DDBJ databases">
        <authorList>
            <person name="Syromyatnikov M.Y."/>
            <person name="Popov V.N."/>
        </authorList>
    </citation>
    <scope>NUCLEOTIDE SEQUENCE [LARGE SCALE GENOMIC DNA]</scope>
</reference>
<keyword evidence="2" id="KW-1185">Reference proteome</keyword>
<dbReference type="Proteomes" id="UP000183832">
    <property type="component" value="Unassembled WGS sequence"/>
</dbReference>
<gene>
    <name evidence="1" type="ORF">CLUMA_CG002422</name>
</gene>
<dbReference type="EMBL" id="CVRI01000009">
    <property type="protein sequence ID" value="CRK88580.1"/>
    <property type="molecule type" value="Genomic_DNA"/>
</dbReference>
<evidence type="ECO:0000313" key="2">
    <source>
        <dbReference type="Proteomes" id="UP000183832"/>
    </source>
</evidence>